<dbReference type="SUPFAM" id="SSF103196">
    <property type="entry name" value="Roadblock/LC7 domain"/>
    <property type="match status" value="1"/>
</dbReference>
<name>A0ABV9W1P1_9ACTN</name>
<accession>A0ABV9W1P1</accession>
<proteinExistence type="predicted"/>
<gene>
    <name evidence="1" type="ORF">ACFPIJ_27415</name>
</gene>
<organism evidence="1 2">
    <name type="scientific">Dactylosporangium cerinum</name>
    <dbReference type="NCBI Taxonomy" id="1434730"/>
    <lineage>
        <taxon>Bacteria</taxon>
        <taxon>Bacillati</taxon>
        <taxon>Actinomycetota</taxon>
        <taxon>Actinomycetes</taxon>
        <taxon>Micromonosporales</taxon>
        <taxon>Micromonosporaceae</taxon>
        <taxon>Dactylosporangium</taxon>
    </lineage>
</organism>
<sequence>MADMETALKELMTIDGAIGVALVDYNSGMALGVLGGSKDLDLTVAAAGNTDVVRAKMRTIEMLNLKDGIEDILITLNNQYHLIRPVTGRSGKGLFLYLALLRSRANLALARHQLSRTEGELDV</sequence>
<evidence type="ECO:0000313" key="2">
    <source>
        <dbReference type="Proteomes" id="UP001595912"/>
    </source>
</evidence>
<keyword evidence="2" id="KW-1185">Reference proteome</keyword>
<evidence type="ECO:0000313" key="1">
    <source>
        <dbReference type="EMBL" id="MFC5001553.1"/>
    </source>
</evidence>
<evidence type="ECO:0008006" key="3">
    <source>
        <dbReference type="Google" id="ProtNLM"/>
    </source>
</evidence>
<reference evidence="2" key="1">
    <citation type="journal article" date="2019" name="Int. J. Syst. Evol. Microbiol.">
        <title>The Global Catalogue of Microorganisms (GCM) 10K type strain sequencing project: providing services to taxonomists for standard genome sequencing and annotation.</title>
        <authorList>
            <consortium name="The Broad Institute Genomics Platform"/>
            <consortium name="The Broad Institute Genome Sequencing Center for Infectious Disease"/>
            <person name="Wu L."/>
            <person name="Ma J."/>
        </authorList>
    </citation>
    <scope>NUCLEOTIDE SEQUENCE [LARGE SCALE GENOMIC DNA]</scope>
    <source>
        <strain evidence="2">CGMCC 4.7152</strain>
    </source>
</reference>
<dbReference type="RefSeq" id="WP_380118734.1">
    <property type="nucleotide sequence ID" value="NZ_JBHSIU010000037.1"/>
</dbReference>
<protein>
    <recommendedName>
        <fullName evidence="3">Roadblock/LAMTOR2 domain-containing protein</fullName>
    </recommendedName>
</protein>
<dbReference type="Proteomes" id="UP001595912">
    <property type="component" value="Unassembled WGS sequence"/>
</dbReference>
<dbReference type="EMBL" id="JBHSIU010000037">
    <property type="protein sequence ID" value="MFC5001553.1"/>
    <property type="molecule type" value="Genomic_DNA"/>
</dbReference>
<comment type="caution">
    <text evidence="1">The sequence shown here is derived from an EMBL/GenBank/DDBJ whole genome shotgun (WGS) entry which is preliminary data.</text>
</comment>